<dbReference type="Gene3D" id="1.10.530.10">
    <property type="match status" value="1"/>
</dbReference>
<dbReference type="Proteomes" id="UP000541109">
    <property type="component" value="Unassembled WGS sequence"/>
</dbReference>
<comment type="caution">
    <text evidence="5">The sequence shown here is derived from an EMBL/GenBank/DDBJ whole genome shotgun (WGS) entry which is preliminary data.</text>
</comment>
<name>A0A839AH09_9HYPH</name>
<dbReference type="AlphaFoldDB" id="A0A839AH09"/>
<dbReference type="InterPro" id="IPR023346">
    <property type="entry name" value="Lysozyme-like_dom_sf"/>
</dbReference>
<feature type="chain" id="PRO_5032810045" evidence="3">
    <location>
        <begin position="22"/>
        <end position="166"/>
    </location>
</feature>
<feature type="signal peptide" evidence="3">
    <location>
        <begin position="1"/>
        <end position="21"/>
    </location>
</feature>
<dbReference type="Pfam" id="PF01464">
    <property type="entry name" value="SLT"/>
    <property type="match status" value="1"/>
</dbReference>
<evidence type="ECO:0000256" key="3">
    <source>
        <dbReference type="SAM" id="SignalP"/>
    </source>
</evidence>
<evidence type="ECO:0000313" key="6">
    <source>
        <dbReference type="Proteomes" id="UP000541109"/>
    </source>
</evidence>
<dbReference type="PANTHER" id="PTHR37423:SF2">
    <property type="entry name" value="MEMBRANE-BOUND LYTIC MUREIN TRANSGLYCOSYLASE C"/>
    <property type="match status" value="1"/>
</dbReference>
<dbReference type="InterPro" id="IPR008258">
    <property type="entry name" value="Transglycosylase_SLT_dom_1"/>
</dbReference>
<evidence type="ECO:0000313" key="5">
    <source>
        <dbReference type="EMBL" id="MBA5777819.1"/>
    </source>
</evidence>
<evidence type="ECO:0000256" key="2">
    <source>
        <dbReference type="ARBA" id="ARBA00009387"/>
    </source>
</evidence>
<comment type="similarity">
    <text evidence="1">Belongs to the transglycosylase Slt family.</text>
</comment>
<proteinExistence type="inferred from homology"/>
<dbReference type="SUPFAM" id="SSF53955">
    <property type="entry name" value="Lysozyme-like"/>
    <property type="match status" value="1"/>
</dbReference>
<dbReference type="EMBL" id="JACFXV010000053">
    <property type="protein sequence ID" value="MBA5777819.1"/>
    <property type="molecule type" value="Genomic_DNA"/>
</dbReference>
<reference evidence="5 6" key="1">
    <citation type="submission" date="2020-07" db="EMBL/GenBank/DDBJ databases">
        <title>Stappia sp., F7233, whole genome shotgun sequencing project.</title>
        <authorList>
            <person name="Jiang S."/>
            <person name="Liu Z.W."/>
            <person name="Du Z.J."/>
        </authorList>
    </citation>
    <scope>NUCLEOTIDE SEQUENCE [LARGE SCALE GENOMIC DNA]</scope>
    <source>
        <strain evidence="5 6">F7233</strain>
    </source>
</reference>
<feature type="domain" description="Transglycosylase SLT" evidence="4">
    <location>
        <begin position="50"/>
        <end position="147"/>
    </location>
</feature>
<dbReference type="PROSITE" id="PS51257">
    <property type="entry name" value="PROKAR_LIPOPROTEIN"/>
    <property type="match status" value="1"/>
</dbReference>
<keyword evidence="3" id="KW-0732">Signal</keyword>
<dbReference type="RefSeq" id="WP_182165523.1">
    <property type="nucleotide sequence ID" value="NZ_JACFXV010000053.1"/>
</dbReference>
<evidence type="ECO:0000256" key="1">
    <source>
        <dbReference type="ARBA" id="ARBA00007734"/>
    </source>
</evidence>
<accession>A0A839AH09</accession>
<protein>
    <submittedName>
        <fullName evidence="5">Transglycosylase SLT domain-containing protein</fullName>
    </submittedName>
</protein>
<organism evidence="5 6">
    <name type="scientific">Stappia albiluteola</name>
    <dbReference type="NCBI Taxonomy" id="2758565"/>
    <lineage>
        <taxon>Bacteria</taxon>
        <taxon>Pseudomonadati</taxon>
        <taxon>Pseudomonadota</taxon>
        <taxon>Alphaproteobacteria</taxon>
        <taxon>Hyphomicrobiales</taxon>
        <taxon>Stappiaceae</taxon>
        <taxon>Stappia</taxon>
    </lineage>
</organism>
<gene>
    <name evidence="5" type="ORF">H2509_11865</name>
</gene>
<keyword evidence="6" id="KW-1185">Reference proteome</keyword>
<sequence length="166" mass="17567">MQTRRRAGVAAAMIVLGLSMAACQSAQIATTTVNPAILEGGRAAMYDDIITTTAKKHGIPAELAHAIVKVESNYNPKAKGRAGEIGLMQIKPATARGMGYKGAASGLYDPKTNLEWGMKYLAGAHKKAGGDLCGTVLRYNAGHFATRMNPVSRKYCTKVKQILAST</sequence>
<dbReference type="PANTHER" id="PTHR37423">
    <property type="entry name" value="SOLUBLE LYTIC MUREIN TRANSGLYCOSYLASE-RELATED"/>
    <property type="match status" value="1"/>
</dbReference>
<evidence type="ECO:0000259" key="4">
    <source>
        <dbReference type="Pfam" id="PF01464"/>
    </source>
</evidence>
<comment type="similarity">
    <text evidence="2">Belongs to the virb1 family.</text>
</comment>